<dbReference type="InterPro" id="IPR005948">
    <property type="entry name" value="ThiB-like"/>
</dbReference>
<dbReference type="GO" id="GO:0030976">
    <property type="term" value="F:thiamine pyrophosphate binding"/>
    <property type="evidence" value="ECO:0007669"/>
    <property type="project" value="TreeGrafter"/>
</dbReference>
<dbReference type="Gene3D" id="3.40.190.10">
    <property type="entry name" value="Periplasmic binding protein-like II"/>
    <property type="match status" value="2"/>
</dbReference>
<gene>
    <name evidence="2" type="ORF">METZ01_LOCUS19612</name>
</gene>
<accession>A0A381PJZ2</accession>
<keyword evidence="1" id="KW-0732">Signal</keyword>
<dbReference type="PANTHER" id="PTHR30006:SF2">
    <property type="entry name" value="ABC TRANSPORTER SUBSTRATE-BINDING PROTEIN"/>
    <property type="match status" value="1"/>
</dbReference>
<reference evidence="2" key="1">
    <citation type="submission" date="2018-05" db="EMBL/GenBank/DDBJ databases">
        <authorList>
            <person name="Lanie J.A."/>
            <person name="Ng W.-L."/>
            <person name="Kazmierczak K.M."/>
            <person name="Andrzejewski T.M."/>
            <person name="Davidsen T.M."/>
            <person name="Wayne K.J."/>
            <person name="Tettelin H."/>
            <person name="Glass J.I."/>
            <person name="Rusch D."/>
            <person name="Podicherti R."/>
            <person name="Tsui H.-C.T."/>
            <person name="Winkler M.E."/>
        </authorList>
    </citation>
    <scope>NUCLEOTIDE SEQUENCE</scope>
</reference>
<dbReference type="EMBL" id="UINC01000993">
    <property type="protein sequence ID" value="SUZ66758.1"/>
    <property type="molecule type" value="Genomic_DNA"/>
</dbReference>
<dbReference type="GO" id="GO:0030975">
    <property type="term" value="F:thiamine binding"/>
    <property type="evidence" value="ECO:0007669"/>
    <property type="project" value="InterPro"/>
</dbReference>
<evidence type="ECO:0000256" key="1">
    <source>
        <dbReference type="ARBA" id="ARBA00022729"/>
    </source>
</evidence>
<dbReference type="CDD" id="cd13545">
    <property type="entry name" value="PBP2_TbpA"/>
    <property type="match status" value="1"/>
</dbReference>
<dbReference type="PROSITE" id="PS51257">
    <property type="entry name" value="PROKAR_LIPOPROTEIN"/>
    <property type="match status" value="1"/>
</dbReference>
<sequence>MVRARSSAFGSASLVLAVLVGSACGGTDPTTSVPLSSGGGSAELPPIGPVTLVTHDSFWVSEGTLAAFTAGTGIEVVLRTAGDTGQMVSTAILTAGDPMGDVMFGVDNTFLQRALDADLFESYRSPALVDVPAALQLDPSHRVTPIDFGDVCVNYWIDRFDDGHLAPSTLADLADPAYADQLVVQNPETSSPGLAFLLATIAEFGDGWEDYWAALRDNGVVVTAGWEDAYYGEFVSGGGNRPIVVSYASSPSAEVIYADPPVDTPPTGVVTDTCFRQVEFAGILAGTPNRLAAEMLVDFLLSPTFQEDIPLNMFVFPALSTAILPPAFVDFVELADDPHVLDPAEIEANRNTWTERWTEIVLR</sequence>
<dbReference type="Pfam" id="PF13343">
    <property type="entry name" value="SBP_bac_6"/>
    <property type="match status" value="1"/>
</dbReference>
<dbReference type="SUPFAM" id="SSF53850">
    <property type="entry name" value="Periplasmic binding protein-like II"/>
    <property type="match status" value="1"/>
</dbReference>
<organism evidence="2">
    <name type="scientific">marine metagenome</name>
    <dbReference type="NCBI Taxonomy" id="408172"/>
    <lineage>
        <taxon>unclassified sequences</taxon>
        <taxon>metagenomes</taxon>
        <taxon>ecological metagenomes</taxon>
    </lineage>
</organism>
<dbReference type="AlphaFoldDB" id="A0A381PJZ2"/>
<dbReference type="GO" id="GO:0030288">
    <property type="term" value="C:outer membrane-bounded periplasmic space"/>
    <property type="evidence" value="ECO:0007669"/>
    <property type="project" value="TreeGrafter"/>
</dbReference>
<dbReference type="PANTHER" id="PTHR30006">
    <property type="entry name" value="THIAMINE-BINDING PERIPLASMIC PROTEIN-RELATED"/>
    <property type="match status" value="1"/>
</dbReference>
<evidence type="ECO:0008006" key="3">
    <source>
        <dbReference type="Google" id="ProtNLM"/>
    </source>
</evidence>
<proteinExistence type="predicted"/>
<dbReference type="NCBIfam" id="TIGR01254">
    <property type="entry name" value="sfuA"/>
    <property type="match status" value="1"/>
</dbReference>
<evidence type="ECO:0000313" key="2">
    <source>
        <dbReference type="EMBL" id="SUZ66758.1"/>
    </source>
</evidence>
<dbReference type="GO" id="GO:0015888">
    <property type="term" value="P:thiamine transport"/>
    <property type="evidence" value="ECO:0007669"/>
    <property type="project" value="InterPro"/>
</dbReference>
<name>A0A381PJZ2_9ZZZZ</name>
<protein>
    <recommendedName>
        <fullName evidence="3">Thiamine ABC transporter substrate-binding protein</fullName>
    </recommendedName>
</protein>